<proteinExistence type="predicted"/>
<protein>
    <submittedName>
        <fullName evidence="1">Uncharacterized protein</fullName>
    </submittedName>
</protein>
<comment type="caution">
    <text evidence="1">The sequence shown here is derived from an EMBL/GenBank/DDBJ whole genome shotgun (WGS) entry which is preliminary data.</text>
</comment>
<keyword evidence="2" id="KW-1185">Reference proteome</keyword>
<organism evidence="1 2">
    <name type="scientific">Ruminococcus turbiniformis</name>
    <dbReference type="NCBI Taxonomy" id="2881258"/>
    <lineage>
        <taxon>Bacteria</taxon>
        <taxon>Bacillati</taxon>
        <taxon>Bacillota</taxon>
        <taxon>Clostridia</taxon>
        <taxon>Eubacteriales</taxon>
        <taxon>Oscillospiraceae</taxon>
        <taxon>Ruminococcus</taxon>
    </lineage>
</organism>
<name>A0ABS8G1C1_9FIRM</name>
<reference evidence="1 2" key="1">
    <citation type="submission" date="2021-10" db="EMBL/GenBank/DDBJ databases">
        <title>Anaerobic single-cell dispensing facilitates the cultivation of human gut bacteria.</title>
        <authorList>
            <person name="Afrizal A."/>
        </authorList>
    </citation>
    <scope>NUCLEOTIDE SEQUENCE [LARGE SCALE GENOMIC DNA]</scope>
    <source>
        <strain evidence="1 2">CLA-AA-H200</strain>
    </source>
</reference>
<evidence type="ECO:0000313" key="2">
    <source>
        <dbReference type="Proteomes" id="UP001198151"/>
    </source>
</evidence>
<sequence length="101" mass="11532">MLYNSHGKQEFLIHVLKRDNIAYSLADDGTFDLPDTVNLDELAEDAACEEQRQTTVAKVPVYSKRTLENKEKLERLQAFYGKRGFHVLQKDQDACRAAGLM</sequence>
<dbReference type="Proteomes" id="UP001198151">
    <property type="component" value="Unassembled WGS sequence"/>
</dbReference>
<evidence type="ECO:0000313" key="1">
    <source>
        <dbReference type="EMBL" id="MCC2255961.1"/>
    </source>
</evidence>
<accession>A0ABS8G1C1</accession>
<dbReference type="RefSeq" id="WP_227708942.1">
    <property type="nucleotide sequence ID" value="NZ_JAJEQX010000042.1"/>
</dbReference>
<gene>
    <name evidence="1" type="ORF">LKD70_16335</name>
</gene>
<dbReference type="EMBL" id="JAJEQX010000042">
    <property type="protein sequence ID" value="MCC2255961.1"/>
    <property type="molecule type" value="Genomic_DNA"/>
</dbReference>